<feature type="domain" description="AIR9-like A9" evidence="5">
    <location>
        <begin position="559"/>
        <end position="632"/>
    </location>
</feature>
<protein>
    <submittedName>
        <fullName evidence="6">Ig-like domain (Group 3)</fullName>
    </submittedName>
</protein>
<feature type="domain" description="MBG" evidence="2">
    <location>
        <begin position="2210"/>
        <end position="2284"/>
    </location>
</feature>
<dbReference type="PANTHER" id="PTHR34677">
    <property type="match status" value="1"/>
</dbReference>
<dbReference type="InterPro" id="IPR013783">
    <property type="entry name" value="Ig-like_fold"/>
</dbReference>
<feature type="non-terminal residue" evidence="6">
    <location>
        <position position="3074"/>
    </location>
</feature>
<sequence length="3074" mass="312923">MLTKVIESLFKRRVSLWALSLIIFLQSAGFAQIKFTISATSTSATTITVTGSGSATTNGNSTSWSNSNGVNQIFGNSSFNFVNSNLNFQTFNLNGDLHLSNGVTPVNFSAIVLDDDTGSDYDDFALNVGAPVSMASNTLYTLSGSATFDITGKATFADFTTGVYSGTFDGSQSGFANFSTSDIIIEVLLGTPNSVPTASNVNISGTFGIGQELTGNYTYADSDSDAESGSTFKWYRSDDASGTGKVAIAGATAQTYTLVADDDGKFISFEVTPSDGTGAGAPVESSPIFEAVKVTSIMRQLPTDATTNADEVIFRVTFSDEVARVSTDDFVLSGTVAGDGTIASITAISNTVFDIKVTGVTNSEGTIGLDIKGVDGTGSNNIIKLFPLNDANESGTFNQDGGDAGQIGQSFKALNTGILHSLSLHRHSGFHSYSGTATIKVFSGTTVSGTPLATQEVNVSSGSGFETYVFSAPASLTAGDTYTWSWEKGTGSGSANYMGTTSNPYGDGTAYVSTLGGFSASVDFVFQTIVATDLSVPLGSTAPGTDESFTIVNPPLATNLGILGNLVVGEQLTADYDFSDPQSDTESGSTFKWYRADDASGTNKAAIAGATTKTYTLVSADAGKFLSFEVTPSDGTNTGDAVESTAQQVNNLITVQSITRQTPTDATVNSNTSPVFRVSFSENVKNVSSDDFSVSSTVGGSVSNVSQVDASTYDVSINNLNHVDGTLSLKLKGIDGTAGANDIVGITYNNGAVAHQQTAENDYLNQALIGQTFTAASNNFLTAFTLFAKSGNHSFSGTARLRVFLGDASSSSVLNDANAILSEETVNISSSTDASGQTFTISNPSQLTSGSVYSVTLDNFIGSGDRAFYAHTSGSLAGGRAFFTNSNNTSHAAFDFMIDIFEGTQIDGAALFDQAPGTEESYAVEVDNTPPTVIITSSSSPTSGAFTATFTFSEDVTGFASEDISVSNAAVSNFNTTSAKIYTATITPVADGNVTVNVAADKAQDAGGNGNTAASELRVVNDETAPTAPVISSISTDAGSSATDNLTNDQTLEINGTSEANASVEVFIGGNSIGNTTADGSGNWTFDYTGSSLPEASYSITAKATDAAGNESALSGTLNITIDASAPSVSTGTIVGKTYGLTENVDVTYVFNETVLVDETNGTPSVTIAMGGQNRAAAYHSGSGTNTLVFRYTTVAGDIDGNGVSVSAINTNGGTIQDAAGNDASTSISVSGAAGVRVDTSAPYMSITSSSNTVSGAFTATFTFNEDVSGFDLSDISVANGSASSFNTTSAKIYTATITPVADGNVTVNVAADKAQDAGGNGNTAASELRVVNDETAPTAPVISSISTDAGSSATDNLTNDQTLEINGTSEANASVEVFIGGNSIGNTTADGSGNWTYDHTGSSLTEATHSITAKATDAAGNESAESTALSVTVDITAPSAPVITGISNDSGVSDSDGLTNDDEIEIHGTAEANSTVEVFIDNNSVGTIDADASGNWTLDRSRSALAESTYSITAKATDLAGNESSASDAFSLEIDLTGPVSVPSVGAVGTDRGSSDSDFITNDQTLIIGGNAASNSRVEVFIDGTSIGVANTNAQTTWLFNHEGTTLPAGTYSITAKELDDAGNYSPASAAKTLVIDLTQPTVTITSNANDPQKGEFTTTFTFSEDVSGFDVNDISVTNGTAGNFSTTSASVYTAKITPSADGQVTVGVTSNKATDIAGNFNTAAAPVNVTNDETAPSLVSATKDSDTQITLTFSEVVAPGANGHTSITVYGGNGESENAVSASDGTVGDNQIVITFNSLSALLGDFEVLHSGGSTITDLAGNVYPLDGTGAIIDLDQIAPTLVSATKDSETQIMLTFSEPVKALGTNPTDFTVEDGNSSSFAVQSITDGTAEDNKLILTVDDLTNAQLNLNITYVNNNNVVADFGGNSLGSDATGVNIYLNALPTATNVDFSGGLIVGETLTGDYTYADSDNDTEDGTTFKWYRSGDINGANKTAITGATASTYVLTSTDVGKYISFEVSPNDGINFGASVESRLQGSISKISQTIAFGALAAKTYGDASFTLSATASSNLGVTYSSSNTSVATVSGTTVSIIGAGETTITASQSGDASYAAATNATQVLTVNKAAITATAENKSKVYGEVNPSFTITYSGFVNGEDKSVFTSEPTASTVADASSGVGTYDITLTGGVAGNYSFAANKGTLTINKATLTATAEDKSKTYGEENPSFTITYAGFVNGDAATDIAVPSISTLADATSGVGSYSITLSGGAADNYSLITNNGSLTIDKATLTATADDKSRVYGEANPELSISYIGFVNGDTEGDITAPTISTTADVTSGVGNYDITLTGGLADNYSLITNNGSLTISKATLTVTADDKSKTYGEANPELTISYNGFVNGEGESDITAPTIGTIADATSGVGNYDITLTGGAADNYSLITNNGSLTIAKATLTATADDKSKVYGEENPEFTISYTGFVNGDAESDITAPAIGTIADATSGVGTYDITLSGGEANNYSLIINNGSLTIAKATLTATADNKSKTYGDANPELTISYSGLVNGDNSTDFTAPSVEVTANAASDAGTYDITLSGGAADNYSLITNNGSLTINKAVLTVTADDKVKGFSQVNPELTFTYAGFVNGDDASDLDVEPTISTTADETTAAGIVAITLNGGSDNNYSFNLVDGNLSIINASIITATTVPTADTYAIGDKLTFETGFTLPVTITGTPSLPITIGTETKAATLSGTVSESNTATFTYTIAEGDLDTDGITVGSTIDLNGAIIVDEFGTDAILTLNNTASTANVNADGIRATPTITSVVSDLTNAAFTVTVTYDEPVSGLTAEDLDITNGTASNVEVVTAGLVWTADITPTADGATTVAVAAAAVTDAAGNTSAASANTISTTFDGTAPTVSSIARAEADQLNTADTDANFTVTFSEEVTGVDVADFETVVTGTATASINSVTVVDAKTYTVNVNGVSGEGTIGLNLKANSSILDAATNALTADFTGDVYTTNYLPTAISLSSSSIDENSAVGSVVGTIASTDQDATDSHTYTLVAGTGDTDNASFSINGNQLLTAEA</sequence>
<dbReference type="Gene3D" id="2.60.40.10">
    <property type="entry name" value="Immunoglobulins"/>
    <property type="match status" value="4"/>
</dbReference>
<dbReference type="Pfam" id="PF18676">
    <property type="entry name" value="MBG_2"/>
    <property type="match status" value="7"/>
</dbReference>
<dbReference type="Gene3D" id="3.30.160.710">
    <property type="match status" value="7"/>
</dbReference>
<keyword evidence="7" id="KW-1185">Reference proteome</keyword>
<dbReference type="InterPro" id="IPR041286">
    <property type="entry name" value="MBG_2"/>
</dbReference>
<evidence type="ECO:0000313" key="7">
    <source>
        <dbReference type="Proteomes" id="UP000199437"/>
    </source>
</evidence>
<evidence type="ECO:0000256" key="1">
    <source>
        <dbReference type="ARBA" id="ARBA00022729"/>
    </source>
</evidence>
<feature type="domain" description="MBG" evidence="2">
    <location>
        <begin position="2370"/>
        <end position="2444"/>
    </location>
</feature>
<dbReference type="InterPro" id="IPR008964">
    <property type="entry name" value="Invasin/intimin_cell_adhesion"/>
</dbReference>
<organism evidence="6 7">
    <name type="scientific">Roseivirga pacifica</name>
    <dbReference type="NCBI Taxonomy" id="1267423"/>
    <lineage>
        <taxon>Bacteria</taxon>
        <taxon>Pseudomonadati</taxon>
        <taxon>Bacteroidota</taxon>
        <taxon>Cytophagia</taxon>
        <taxon>Cytophagales</taxon>
        <taxon>Roseivirgaceae</taxon>
        <taxon>Roseivirga</taxon>
    </lineage>
</organism>
<feature type="domain" description="MBG" evidence="2">
    <location>
        <begin position="2450"/>
        <end position="2524"/>
    </location>
</feature>
<dbReference type="InterPro" id="IPR056284">
    <property type="entry name" value="AIR9-like_A9"/>
</dbReference>
<feature type="domain" description="Bacterial Ig-like" evidence="4">
    <location>
        <begin position="927"/>
        <end position="1015"/>
    </location>
</feature>
<evidence type="ECO:0000259" key="2">
    <source>
        <dbReference type="Pfam" id="PF18676"/>
    </source>
</evidence>
<dbReference type="Proteomes" id="UP000199437">
    <property type="component" value="Unassembled WGS sequence"/>
</dbReference>
<feature type="domain" description="MBG" evidence="2">
    <location>
        <begin position="2530"/>
        <end position="2604"/>
    </location>
</feature>
<dbReference type="EMBL" id="FOIR01000003">
    <property type="protein sequence ID" value="SEW35473.1"/>
    <property type="molecule type" value="Genomic_DNA"/>
</dbReference>
<gene>
    <name evidence="6" type="ORF">SAMN05216290_3054</name>
</gene>
<evidence type="ECO:0000313" key="6">
    <source>
        <dbReference type="EMBL" id="SEW35473.1"/>
    </source>
</evidence>
<dbReference type="Pfam" id="PF19078">
    <property type="entry name" value="Big_12"/>
    <property type="match status" value="4"/>
</dbReference>
<feature type="domain" description="Bacterial Ig-like" evidence="4">
    <location>
        <begin position="2808"/>
        <end position="2896"/>
    </location>
</feature>
<feature type="domain" description="Bacterial Ig-like" evidence="3">
    <location>
        <begin position="1447"/>
        <end position="1536"/>
    </location>
</feature>
<dbReference type="SUPFAM" id="SSF49373">
    <property type="entry name" value="Invasin/intimin cell-adhesion fragments"/>
    <property type="match status" value="1"/>
</dbReference>
<feature type="domain" description="MBG" evidence="2">
    <location>
        <begin position="2610"/>
        <end position="2685"/>
    </location>
</feature>
<feature type="domain" description="Bacterial Ig-like" evidence="4">
    <location>
        <begin position="1638"/>
        <end position="1727"/>
    </location>
</feature>
<dbReference type="Pfam" id="PF23197">
    <property type="entry name" value="IG_AIR9"/>
    <property type="match status" value="1"/>
</dbReference>
<feature type="domain" description="MBG" evidence="2">
    <location>
        <begin position="2129"/>
        <end position="2204"/>
    </location>
</feature>
<dbReference type="InterPro" id="IPR044016">
    <property type="entry name" value="Big_13"/>
</dbReference>
<reference evidence="7" key="1">
    <citation type="submission" date="2016-10" db="EMBL/GenBank/DDBJ databases">
        <authorList>
            <person name="Varghese N."/>
            <person name="Submissions S."/>
        </authorList>
    </citation>
    <scope>NUCLEOTIDE SEQUENCE [LARGE SCALE GENOMIC DNA]</scope>
    <source>
        <strain evidence="7">CGMCC 1.12402</strain>
    </source>
</reference>
<evidence type="ECO:0000259" key="3">
    <source>
        <dbReference type="Pfam" id="PF19077"/>
    </source>
</evidence>
<feature type="domain" description="Bacterial Ig-like" evidence="3">
    <location>
        <begin position="1344"/>
        <end position="1435"/>
    </location>
</feature>
<dbReference type="InterPro" id="IPR044048">
    <property type="entry name" value="Big_12"/>
</dbReference>
<dbReference type="Gene3D" id="2.60.40.2700">
    <property type="match status" value="3"/>
</dbReference>
<feature type="domain" description="Bacterial Ig-like" evidence="4">
    <location>
        <begin position="1239"/>
        <end position="1327"/>
    </location>
</feature>
<dbReference type="GeneID" id="99987734"/>
<evidence type="ECO:0000259" key="4">
    <source>
        <dbReference type="Pfam" id="PF19078"/>
    </source>
</evidence>
<dbReference type="Pfam" id="PF19077">
    <property type="entry name" value="Big_13"/>
    <property type="match status" value="3"/>
</dbReference>
<dbReference type="PANTHER" id="PTHR34677:SF3">
    <property type="entry name" value="BACTERIAL IG-LIKE DOMAIN-CONTAINING PROTEIN"/>
    <property type="match status" value="1"/>
</dbReference>
<dbReference type="InterPro" id="IPR014755">
    <property type="entry name" value="Cu-Rt/internalin_Ig-like"/>
</dbReference>
<keyword evidence="1" id="KW-0732">Signal</keyword>
<feature type="domain" description="Bacterial Ig-like" evidence="3">
    <location>
        <begin position="1032"/>
        <end position="1123"/>
    </location>
</feature>
<dbReference type="Gene3D" id="2.60.40.1220">
    <property type="match status" value="1"/>
</dbReference>
<evidence type="ECO:0000259" key="5">
    <source>
        <dbReference type="Pfam" id="PF23197"/>
    </source>
</evidence>
<dbReference type="STRING" id="1267423.SAMN05216290_3054"/>
<accession>A0A1I0R4J7</accession>
<dbReference type="NCBIfam" id="NF033510">
    <property type="entry name" value="Ca_tandemer"/>
    <property type="match status" value="4"/>
</dbReference>
<feature type="domain" description="MBG" evidence="2">
    <location>
        <begin position="2290"/>
        <end position="2364"/>
    </location>
</feature>
<dbReference type="RefSeq" id="WP_170836523.1">
    <property type="nucleotide sequence ID" value="NZ_FOIR01000003.1"/>
</dbReference>
<proteinExistence type="predicted"/>
<name>A0A1I0R4J7_9BACT</name>